<organism evidence="2 3">
    <name type="scientific">Perilla frutescens var. hirtella</name>
    <name type="common">Perilla citriodora</name>
    <name type="synonym">Perilla setoyensis</name>
    <dbReference type="NCBI Taxonomy" id="608512"/>
    <lineage>
        <taxon>Eukaryota</taxon>
        <taxon>Viridiplantae</taxon>
        <taxon>Streptophyta</taxon>
        <taxon>Embryophyta</taxon>
        <taxon>Tracheophyta</taxon>
        <taxon>Spermatophyta</taxon>
        <taxon>Magnoliopsida</taxon>
        <taxon>eudicotyledons</taxon>
        <taxon>Gunneridae</taxon>
        <taxon>Pentapetalae</taxon>
        <taxon>asterids</taxon>
        <taxon>lamiids</taxon>
        <taxon>Lamiales</taxon>
        <taxon>Lamiaceae</taxon>
        <taxon>Nepetoideae</taxon>
        <taxon>Elsholtzieae</taxon>
        <taxon>Perilla</taxon>
    </lineage>
</organism>
<feature type="compositionally biased region" description="Basic residues" evidence="1">
    <location>
        <begin position="50"/>
        <end position="65"/>
    </location>
</feature>
<sequence>MASLVNLSLEGKLYGLKKEVATQDFLIEDADVSTSSVSVFDPAKARIKERKKRIKRQLEKGRKKKDNNAANST</sequence>
<evidence type="ECO:0000313" key="2">
    <source>
        <dbReference type="EMBL" id="KAH6821264.1"/>
    </source>
</evidence>
<protein>
    <submittedName>
        <fullName evidence="2">Uncharacterized protein</fullName>
    </submittedName>
</protein>
<reference evidence="2 3" key="1">
    <citation type="journal article" date="2021" name="Nat. Commun.">
        <title>Incipient diploidization of the medicinal plant Perilla within 10,000 years.</title>
        <authorList>
            <person name="Zhang Y."/>
            <person name="Shen Q."/>
            <person name="Leng L."/>
            <person name="Zhang D."/>
            <person name="Chen S."/>
            <person name="Shi Y."/>
            <person name="Ning Z."/>
            <person name="Chen S."/>
        </authorList>
    </citation>
    <scope>NUCLEOTIDE SEQUENCE [LARGE SCALE GENOMIC DNA]</scope>
    <source>
        <strain evidence="3">cv. PC099</strain>
    </source>
</reference>
<proteinExistence type="predicted"/>
<evidence type="ECO:0000256" key="1">
    <source>
        <dbReference type="SAM" id="MobiDB-lite"/>
    </source>
</evidence>
<feature type="region of interest" description="Disordered" evidence="1">
    <location>
        <begin position="50"/>
        <end position="73"/>
    </location>
</feature>
<name>A0AAD4ITJ7_PERFH</name>
<dbReference type="AlphaFoldDB" id="A0AAD4ITJ7"/>
<comment type="caution">
    <text evidence="2">The sequence shown here is derived from an EMBL/GenBank/DDBJ whole genome shotgun (WGS) entry which is preliminary data.</text>
</comment>
<keyword evidence="3" id="KW-1185">Reference proteome</keyword>
<dbReference type="EMBL" id="SDAM02002215">
    <property type="protein sequence ID" value="KAH6821264.1"/>
    <property type="molecule type" value="Genomic_DNA"/>
</dbReference>
<evidence type="ECO:0000313" key="3">
    <source>
        <dbReference type="Proteomes" id="UP001190926"/>
    </source>
</evidence>
<accession>A0AAD4ITJ7</accession>
<gene>
    <name evidence="2" type="ORF">C2S53_017394</name>
</gene>
<dbReference type="Proteomes" id="UP001190926">
    <property type="component" value="Unassembled WGS sequence"/>
</dbReference>